<organism evidence="2">
    <name type="scientific">marine sediment metagenome</name>
    <dbReference type="NCBI Taxonomy" id="412755"/>
    <lineage>
        <taxon>unclassified sequences</taxon>
        <taxon>metagenomes</taxon>
        <taxon>ecological metagenomes</taxon>
    </lineage>
</organism>
<gene>
    <name evidence="2" type="ORF">LCGC14_2216540</name>
</gene>
<feature type="transmembrane region" description="Helical" evidence="1">
    <location>
        <begin position="200"/>
        <end position="222"/>
    </location>
</feature>
<name>A0A0F9DCF4_9ZZZZ</name>
<evidence type="ECO:0000313" key="2">
    <source>
        <dbReference type="EMBL" id="KKL59319.1"/>
    </source>
</evidence>
<keyword evidence="1" id="KW-0812">Transmembrane</keyword>
<keyword evidence="1" id="KW-0472">Membrane</keyword>
<evidence type="ECO:0000256" key="1">
    <source>
        <dbReference type="SAM" id="Phobius"/>
    </source>
</evidence>
<keyword evidence="1" id="KW-1133">Transmembrane helix</keyword>
<comment type="caution">
    <text evidence="2">The sequence shown here is derived from an EMBL/GenBank/DDBJ whole genome shotgun (WGS) entry which is preliminary data.</text>
</comment>
<proteinExistence type="predicted"/>
<protein>
    <submittedName>
        <fullName evidence="2">Uncharacterized protein</fullName>
    </submittedName>
</protein>
<accession>A0A0F9DCF4</accession>
<dbReference type="AlphaFoldDB" id="A0A0F9DCF4"/>
<reference evidence="2" key="1">
    <citation type="journal article" date="2015" name="Nature">
        <title>Complex archaea that bridge the gap between prokaryotes and eukaryotes.</title>
        <authorList>
            <person name="Spang A."/>
            <person name="Saw J.H."/>
            <person name="Jorgensen S.L."/>
            <person name="Zaremba-Niedzwiedzka K."/>
            <person name="Martijn J."/>
            <person name="Lind A.E."/>
            <person name="van Eijk R."/>
            <person name="Schleper C."/>
            <person name="Guy L."/>
            <person name="Ettema T.J."/>
        </authorList>
    </citation>
    <scope>NUCLEOTIDE SEQUENCE</scope>
</reference>
<dbReference type="EMBL" id="LAZR01029527">
    <property type="protein sequence ID" value="KKL59319.1"/>
    <property type="molecule type" value="Genomic_DNA"/>
</dbReference>
<sequence>MRKLKLTVMFILPLLLLGIIGGTFAYRGYINEFSGGTHGGCHGSSDTEESASGAMTLTISPSGSLDTDEDFVLTVEVTDFMEPYEETDSYNTNMLVGISGELGDNAEFMRNLDGVIFWTGKVDSNGDVDEHLGYGQTVGDPFEFELIAPSTAGTYTLVISAIAAANHTGGEHGAYPPFNITYINTEITITVVAGGGDGGAIPGSILAITIGSVFVVTTVIILKKKNILKKK</sequence>